<dbReference type="InterPro" id="IPR007892">
    <property type="entry name" value="CHASE4"/>
</dbReference>
<dbReference type="InterPro" id="IPR001789">
    <property type="entry name" value="Sig_transdc_resp-reg_receiver"/>
</dbReference>
<dbReference type="SMART" id="SM00387">
    <property type="entry name" value="HATPase_c"/>
    <property type="match status" value="1"/>
</dbReference>
<dbReference type="Proteomes" id="UP000812031">
    <property type="component" value="Unassembled WGS sequence"/>
</dbReference>
<evidence type="ECO:0000259" key="7">
    <source>
        <dbReference type="PROSITE" id="PS50109"/>
    </source>
</evidence>
<dbReference type="InterPro" id="IPR003594">
    <property type="entry name" value="HATPase_dom"/>
</dbReference>
<feature type="domain" description="Response regulatory" evidence="8">
    <location>
        <begin position="584"/>
        <end position="699"/>
    </location>
</feature>
<dbReference type="PROSITE" id="PS50109">
    <property type="entry name" value="HIS_KIN"/>
    <property type="match status" value="1"/>
</dbReference>
<evidence type="ECO:0000313" key="9">
    <source>
        <dbReference type="EMBL" id="MBW4360089.1"/>
    </source>
</evidence>
<evidence type="ECO:0000256" key="3">
    <source>
        <dbReference type="ARBA" id="ARBA00022553"/>
    </source>
</evidence>
<dbReference type="InterPro" id="IPR003661">
    <property type="entry name" value="HisK_dim/P_dom"/>
</dbReference>
<dbReference type="SMART" id="SM00448">
    <property type="entry name" value="REC"/>
    <property type="match status" value="1"/>
</dbReference>
<dbReference type="PROSITE" id="PS50110">
    <property type="entry name" value="RESPONSE_REGULATORY"/>
    <property type="match status" value="1"/>
</dbReference>
<keyword evidence="6" id="KW-1133">Transmembrane helix</keyword>
<comment type="catalytic activity">
    <reaction evidence="1">
        <text>ATP + protein L-histidine = ADP + protein N-phospho-L-histidine.</text>
        <dbReference type="EC" id="2.7.13.3"/>
    </reaction>
</comment>
<feature type="transmembrane region" description="Helical" evidence="6">
    <location>
        <begin position="247"/>
        <end position="268"/>
    </location>
</feature>
<accession>A0ABS6XTT6</accession>
<dbReference type="RefSeq" id="WP_219316595.1">
    <property type="nucleotide sequence ID" value="NZ_JAHWYN010000004.1"/>
</dbReference>
<dbReference type="Pfam" id="PF02518">
    <property type="entry name" value="HATPase_c"/>
    <property type="match status" value="1"/>
</dbReference>
<comment type="caution">
    <text evidence="9">The sequence shown here is derived from an EMBL/GenBank/DDBJ whole genome shotgun (WGS) entry which is preliminary data.</text>
</comment>
<keyword evidence="4" id="KW-0902">Two-component regulatory system</keyword>
<keyword evidence="10" id="KW-1185">Reference proteome</keyword>
<keyword evidence="6" id="KW-0472">Membrane</keyword>
<name>A0ABS6XTT6_9FLAO</name>
<evidence type="ECO:0000256" key="5">
    <source>
        <dbReference type="PROSITE-ProRule" id="PRU00169"/>
    </source>
</evidence>
<dbReference type="Pfam" id="PF05228">
    <property type="entry name" value="CHASE4"/>
    <property type="match status" value="1"/>
</dbReference>
<organism evidence="9 10">
    <name type="scientific">Flavobacterium taihuense</name>
    <dbReference type="NCBI Taxonomy" id="2857508"/>
    <lineage>
        <taxon>Bacteria</taxon>
        <taxon>Pseudomonadati</taxon>
        <taxon>Bacteroidota</taxon>
        <taxon>Flavobacteriia</taxon>
        <taxon>Flavobacteriales</taxon>
        <taxon>Flavobacteriaceae</taxon>
        <taxon>Flavobacterium</taxon>
    </lineage>
</organism>
<reference evidence="9 10" key="1">
    <citation type="submission" date="2021-07" db="EMBL/GenBank/DDBJ databases">
        <title>Flavobacterium sp. nov. isolated from sediment on the Taihu Lake.</title>
        <authorList>
            <person name="Qu J.-H."/>
        </authorList>
    </citation>
    <scope>NUCLEOTIDE SEQUENCE [LARGE SCALE GENOMIC DNA]</scope>
    <source>
        <strain evidence="9 10">NAS39</strain>
    </source>
</reference>
<feature type="domain" description="Histidine kinase" evidence="7">
    <location>
        <begin position="339"/>
        <end position="560"/>
    </location>
</feature>
<feature type="transmembrane region" description="Helical" evidence="6">
    <location>
        <begin position="13"/>
        <end position="34"/>
    </location>
</feature>
<keyword evidence="6" id="KW-0812">Transmembrane</keyword>
<dbReference type="InterPro" id="IPR005467">
    <property type="entry name" value="His_kinase_dom"/>
</dbReference>
<proteinExistence type="predicted"/>
<feature type="modified residue" description="4-aspartylphosphate" evidence="5">
    <location>
        <position position="634"/>
    </location>
</feature>
<dbReference type="CDD" id="cd17546">
    <property type="entry name" value="REC_hyHK_CKI1_RcsC-like"/>
    <property type="match status" value="1"/>
</dbReference>
<dbReference type="PANTHER" id="PTHR45339:SF1">
    <property type="entry name" value="HYBRID SIGNAL TRANSDUCTION HISTIDINE KINASE J"/>
    <property type="match status" value="1"/>
</dbReference>
<dbReference type="EMBL" id="JAHWYN010000004">
    <property type="protein sequence ID" value="MBW4360089.1"/>
    <property type="molecule type" value="Genomic_DNA"/>
</dbReference>
<gene>
    <name evidence="9" type="ORF">KZH69_06285</name>
</gene>
<evidence type="ECO:0000256" key="2">
    <source>
        <dbReference type="ARBA" id="ARBA00012438"/>
    </source>
</evidence>
<dbReference type="SMART" id="SM00388">
    <property type="entry name" value="HisKA"/>
    <property type="match status" value="1"/>
</dbReference>
<evidence type="ECO:0000313" key="10">
    <source>
        <dbReference type="Proteomes" id="UP000812031"/>
    </source>
</evidence>
<dbReference type="PANTHER" id="PTHR45339">
    <property type="entry name" value="HYBRID SIGNAL TRANSDUCTION HISTIDINE KINASE J"/>
    <property type="match status" value="1"/>
</dbReference>
<dbReference type="CDD" id="cd16922">
    <property type="entry name" value="HATPase_EvgS-ArcB-TorS-like"/>
    <property type="match status" value="1"/>
</dbReference>
<keyword evidence="3 5" id="KW-0597">Phosphoprotein</keyword>
<evidence type="ECO:0000256" key="1">
    <source>
        <dbReference type="ARBA" id="ARBA00000085"/>
    </source>
</evidence>
<evidence type="ECO:0000256" key="6">
    <source>
        <dbReference type="SAM" id="Phobius"/>
    </source>
</evidence>
<dbReference type="CDD" id="cd00082">
    <property type="entry name" value="HisKA"/>
    <property type="match status" value="1"/>
</dbReference>
<evidence type="ECO:0000256" key="4">
    <source>
        <dbReference type="ARBA" id="ARBA00023012"/>
    </source>
</evidence>
<sequence length="704" mass="80924">MKKSPITNTYPKILFLILSSSVFFILLYISLFFYTKQVENNVYRQSDEQYSKEVKKLFNYNSQSIITALNIDSFWDDFVSFFSTKNKKWYDENIASELLIHNGDYSAVYGTDKKILYSTSTDGFKSNNFIPKEALTALEKSKVIRFYMPVKEGILEVFGSTVHPTNDPSKNKSKTSGYYFITRLLNKKFISQLEKLTDSEIDINKTNTFQPKSKNELQTIIILKNYNNDVVSTLGFKRPFAIYFEKIITVFYLIIFVFAVNLILTLFYTKKWVFYPLNLIATVLQTGNKKSIKDLKKTSNEFGHIAELFEINEKQKNELIKEKLKAEENDKLKSSFLSNLSHEIRTPMNAIVGFTELLMNTEVGKEEQIEYLSVVDKSGKNLIAIIDDLIEMSKIESHQTKPNYSAVNIETCIHDLYESIQITTKKVKKIDFKIIESQKPAQHPIKTDEVKLKQIITNLVTNALKFTEQGAVSFGYEIDEQNQHIRFKVKDTGLGIEKNNQQYIFDRFRRVGGDHTIKIGGLGLGLAISKAYVEMLGGTISLESQLGKGSEFYFTIPLEYIKTLKITVQPVNQKTIDKGDEEGTLLIAEDDNINFLLFQKIMKSKNYKIIRAVNGQEAVNICLENPNIDLVLMDIKMPIMDGFEALEKIAPIRPNLPIIAQTAFSSNEDKERIFKAGFTDYITKPINRERLYELIDDILKNKKH</sequence>
<evidence type="ECO:0000259" key="8">
    <source>
        <dbReference type="PROSITE" id="PS50110"/>
    </source>
</evidence>
<dbReference type="Pfam" id="PF00072">
    <property type="entry name" value="Response_reg"/>
    <property type="match status" value="1"/>
</dbReference>
<dbReference type="Pfam" id="PF00512">
    <property type="entry name" value="HisKA"/>
    <property type="match status" value="1"/>
</dbReference>
<protein>
    <recommendedName>
        <fullName evidence="2">histidine kinase</fullName>
        <ecNumber evidence="2">2.7.13.3</ecNumber>
    </recommendedName>
</protein>
<dbReference type="EC" id="2.7.13.3" evidence="2"/>